<evidence type="ECO:0000256" key="4">
    <source>
        <dbReference type="ARBA" id="ARBA00023187"/>
    </source>
</evidence>
<dbReference type="PANTHER" id="PTHR13288">
    <property type="entry name" value="SPLICING FACTOR 45 SPF45"/>
    <property type="match status" value="1"/>
</dbReference>
<name>A0A814L3M5_9BILA</name>
<dbReference type="FunFam" id="3.30.70.330:FF:000382">
    <property type="entry name" value="G-patch domain-containing protein"/>
    <property type="match status" value="1"/>
</dbReference>
<dbReference type="EMBL" id="CAJOBC010004453">
    <property type="protein sequence ID" value="CAF3828256.1"/>
    <property type="molecule type" value="Genomic_DNA"/>
</dbReference>
<feature type="compositionally biased region" description="Basic and acidic residues" evidence="7">
    <location>
        <begin position="154"/>
        <end position="189"/>
    </location>
</feature>
<keyword evidence="4" id="KW-0508">mRNA splicing</keyword>
<evidence type="ECO:0000256" key="7">
    <source>
        <dbReference type="SAM" id="MobiDB-lite"/>
    </source>
</evidence>
<protein>
    <recommendedName>
        <fullName evidence="15">RNA-binding motif protein 17</fullName>
    </recommendedName>
</protein>
<evidence type="ECO:0000256" key="5">
    <source>
        <dbReference type="ARBA" id="ARBA00023242"/>
    </source>
</evidence>
<feature type="region of interest" description="Disordered" evidence="7">
    <location>
        <begin position="92"/>
        <end position="113"/>
    </location>
</feature>
<evidence type="ECO:0000256" key="2">
    <source>
        <dbReference type="ARBA" id="ARBA00022664"/>
    </source>
</evidence>
<dbReference type="EMBL" id="CAJNOQ010004453">
    <property type="protein sequence ID" value="CAF1059770.1"/>
    <property type="molecule type" value="Genomic_DNA"/>
</dbReference>
<feature type="domain" description="G-patch" evidence="9">
    <location>
        <begin position="260"/>
        <end position="300"/>
    </location>
</feature>
<evidence type="ECO:0000313" key="14">
    <source>
        <dbReference type="Proteomes" id="UP000663829"/>
    </source>
</evidence>
<evidence type="ECO:0008006" key="15">
    <source>
        <dbReference type="Google" id="ProtNLM"/>
    </source>
</evidence>
<dbReference type="SMART" id="SM00443">
    <property type="entry name" value="G_patch"/>
    <property type="match status" value="1"/>
</dbReference>
<organism evidence="10 14">
    <name type="scientific">Didymodactylos carnosus</name>
    <dbReference type="NCBI Taxonomy" id="1234261"/>
    <lineage>
        <taxon>Eukaryota</taxon>
        <taxon>Metazoa</taxon>
        <taxon>Spiralia</taxon>
        <taxon>Gnathifera</taxon>
        <taxon>Rotifera</taxon>
        <taxon>Eurotatoria</taxon>
        <taxon>Bdelloidea</taxon>
        <taxon>Philodinida</taxon>
        <taxon>Philodinidae</taxon>
        <taxon>Didymodactylos</taxon>
    </lineage>
</organism>
<evidence type="ECO:0000259" key="9">
    <source>
        <dbReference type="PROSITE" id="PS50174"/>
    </source>
</evidence>
<dbReference type="EMBL" id="CAJNOK010008865">
    <property type="protein sequence ID" value="CAF1074779.1"/>
    <property type="molecule type" value="Genomic_DNA"/>
</dbReference>
<dbReference type="Pfam" id="PF00076">
    <property type="entry name" value="RRM_1"/>
    <property type="match status" value="1"/>
</dbReference>
<keyword evidence="14" id="KW-1185">Reference proteome</keyword>
<feature type="compositionally biased region" description="Basic and acidic residues" evidence="7">
    <location>
        <begin position="136"/>
        <end position="147"/>
    </location>
</feature>
<feature type="region of interest" description="Disordered" evidence="7">
    <location>
        <begin position="131"/>
        <end position="253"/>
    </location>
</feature>
<keyword evidence="3 6" id="KW-0694">RNA-binding</keyword>
<dbReference type="GO" id="GO:0071011">
    <property type="term" value="C:precatalytic spliceosome"/>
    <property type="evidence" value="ECO:0007669"/>
    <property type="project" value="TreeGrafter"/>
</dbReference>
<evidence type="ECO:0000313" key="13">
    <source>
        <dbReference type="EMBL" id="CAF3838629.1"/>
    </source>
</evidence>
<dbReference type="PROSITE" id="PS50102">
    <property type="entry name" value="RRM"/>
    <property type="match status" value="1"/>
</dbReference>
<dbReference type="Proteomes" id="UP000677228">
    <property type="component" value="Unassembled WGS sequence"/>
</dbReference>
<feature type="domain" description="RRM" evidence="8">
    <location>
        <begin position="313"/>
        <end position="393"/>
    </location>
</feature>
<dbReference type="GO" id="GO:0000380">
    <property type="term" value="P:alternative mRNA splicing, via spliceosome"/>
    <property type="evidence" value="ECO:0007669"/>
    <property type="project" value="TreeGrafter"/>
</dbReference>
<dbReference type="PANTHER" id="PTHR13288:SF8">
    <property type="entry name" value="SPLICING FACTOR 45"/>
    <property type="match status" value="1"/>
</dbReference>
<dbReference type="Proteomes" id="UP000663829">
    <property type="component" value="Unassembled WGS sequence"/>
</dbReference>
<feature type="non-terminal residue" evidence="10">
    <location>
        <position position="1"/>
    </location>
</feature>
<dbReference type="SUPFAM" id="SSF54928">
    <property type="entry name" value="RNA-binding domain, RBD"/>
    <property type="match status" value="1"/>
</dbReference>
<evidence type="ECO:0000256" key="6">
    <source>
        <dbReference type="PROSITE-ProRule" id="PRU00176"/>
    </source>
</evidence>
<accession>A0A814L3M5</accession>
<dbReference type="Proteomes" id="UP000682733">
    <property type="component" value="Unassembled WGS sequence"/>
</dbReference>
<dbReference type="Proteomes" id="UP000681722">
    <property type="component" value="Unassembled WGS sequence"/>
</dbReference>
<dbReference type="InterPro" id="IPR012677">
    <property type="entry name" value="Nucleotide-bd_a/b_plait_sf"/>
</dbReference>
<dbReference type="InterPro" id="IPR000467">
    <property type="entry name" value="G_patch_dom"/>
</dbReference>
<dbReference type="PROSITE" id="PS50174">
    <property type="entry name" value="G_PATCH"/>
    <property type="match status" value="1"/>
</dbReference>
<dbReference type="EMBL" id="CAJOBA010008879">
    <property type="protein sequence ID" value="CAF3838629.1"/>
    <property type="molecule type" value="Genomic_DNA"/>
</dbReference>
<evidence type="ECO:0000259" key="8">
    <source>
        <dbReference type="PROSITE" id="PS50102"/>
    </source>
</evidence>
<evidence type="ECO:0000313" key="11">
    <source>
        <dbReference type="EMBL" id="CAF1074779.1"/>
    </source>
</evidence>
<dbReference type="InterPro" id="IPR003954">
    <property type="entry name" value="RRM_euk-type"/>
</dbReference>
<sequence>MCASLYDEDELDEKEIAKTITVDQPQQPWGDSIRLLQAQLHTKKLQQHHHQTKKELKGGGTVAPVADLRKRRLPRFGPGPEVSFNSMTGKMEVHDQKSSENISSNVNTVQPQPVQQQLTSIALLTSITTNIPDEYDPLKPNDYEKLKEQKRRQQQRERDEERRQQDEEDHILDYEKEKERDREAEERLKKGAAFAPPPSLIEEDKRSSLESTSNEVMLPPPNLKDRVERMDTSPARTASPSNVTLPPPSLPPPSLVNPFGASAAAKIMAKMGYKEGQGLGKSQQGMSQALVVEKTSKRGGKILHEKELPLKQGNNMVGGGEVDEMLEGETKEECQKYGEVEKVVIFEIPDSPDEEAVRIFVEFKRVESAVKAVVDLNGRYFAGRVKKISSIQPFTMDGDDTKHLDDDAFIGNAEDNTQDSKNTPLEDSDWINELRHALDGGCDLGSIRNIGKCRPLNNELRLRVWQTCLNINTNTDEYKYVNEVFDLPEQNTIREDALRLVQSLNLNEQEAASKMNDVEAIITSYCKQ</sequence>
<evidence type="ECO:0000313" key="10">
    <source>
        <dbReference type="EMBL" id="CAF1059770.1"/>
    </source>
</evidence>
<proteinExistence type="predicted"/>
<evidence type="ECO:0000313" key="12">
    <source>
        <dbReference type="EMBL" id="CAF3828256.1"/>
    </source>
</evidence>
<keyword evidence="5" id="KW-0539">Nucleus</keyword>
<dbReference type="Pfam" id="PF01585">
    <property type="entry name" value="G-patch"/>
    <property type="match status" value="1"/>
</dbReference>
<reference evidence="10" key="1">
    <citation type="submission" date="2021-02" db="EMBL/GenBank/DDBJ databases">
        <authorList>
            <person name="Nowell W R."/>
        </authorList>
    </citation>
    <scope>NUCLEOTIDE SEQUENCE</scope>
</reference>
<evidence type="ECO:0000256" key="1">
    <source>
        <dbReference type="ARBA" id="ARBA00004123"/>
    </source>
</evidence>
<comment type="caution">
    <text evidence="10">The sequence shown here is derived from an EMBL/GenBank/DDBJ whole genome shotgun (WGS) entry which is preliminary data.</text>
</comment>
<dbReference type="InterPro" id="IPR000504">
    <property type="entry name" value="RRM_dom"/>
</dbReference>
<evidence type="ECO:0000256" key="3">
    <source>
        <dbReference type="ARBA" id="ARBA00022884"/>
    </source>
</evidence>
<dbReference type="Gene3D" id="3.30.70.330">
    <property type="match status" value="1"/>
</dbReference>
<feature type="compositionally biased region" description="Polar residues" evidence="7">
    <location>
        <begin position="99"/>
        <end position="108"/>
    </location>
</feature>
<dbReference type="GO" id="GO:0045292">
    <property type="term" value="P:mRNA cis splicing, via spliceosome"/>
    <property type="evidence" value="ECO:0007669"/>
    <property type="project" value="InterPro"/>
</dbReference>
<comment type="subcellular location">
    <subcellularLocation>
        <location evidence="1">Nucleus</location>
    </subcellularLocation>
</comment>
<dbReference type="OrthoDB" id="5411533at2759"/>
<gene>
    <name evidence="10" type="ORF">GPM918_LOCUS16716</name>
    <name evidence="11" type="ORF">OVA965_LOCUS18071</name>
    <name evidence="12" type="ORF">SRO942_LOCUS16715</name>
    <name evidence="13" type="ORF">TMI583_LOCUS18080</name>
</gene>
<dbReference type="GO" id="GO:0003723">
    <property type="term" value="F:RNA binding"/>
    <property type="evidence" value="ECO:0007669"/>
    <property type="project" value="UniProtKB-UniRule"/>
</dbReference>
<keyword evidence="2" id="KW-0507">mRNA processing</keyword>
<dbReference type="InterPro" id="IPR040052">
    <property type="entry name" value="RBM17"/>
</dbReference>
<dbReference type="AlphaFoldDB" id="A0A814L3M5"/>
<dbReference type="InterPro" id="IPR035979">
    <property type="entry name" value="RBD_domain_sf"/>
</dbReference>
<dbReference type="SMART" id="SM00361">
    <property type="entry name" value="RRM_1"/>
    <property type="match status" value="1"/>
</dbReference>